<dbReference type="AlphaFoldDB" id="Q31Q14"/>
<keyword evidence="8" id="KW-1185">Reference proteome</keyword>
<protein>
    <recommendedName>
        <fullName evidence="9">Permease</fullName>
    </recommendedName>
</protein>
<comment type="subcellular location">
    <subcellularLocation>
        <location evidence="1">Membrane</location>
        <topology evidence="1">Multi-pass membrane protein</topology>
    </subcellularLocation>
</comment>
<organism evidence="7 8">
    <name type="scientific">Synechococcus elongatus (strain ATCC 33912 / PCC 7942 / FACHB-805)</name>
    <name type="common">Anacystis nidulans R2</name>
    <dbReference type="NCBI Taxonomy" id="1140"/>
    <lineage>
        <taxon>Bacteria</taxon>
        <taxon>Bacillati</taxon>
        <taxon>Cyanobacteriota</taxon>
        <taxon>Cyanophyceae</taxon>
        <taxon>Synechococcales</taxon>
        <taxon>Synechococcaceae</taxon>
        <taxon>Synechococcus</taxon>
    </lineage>
</organism>
<sequence length="348" mass="38869">MMSWQRRLKYIIATLQPLLWLPAILLNAWCVLLIWDYFRGPISIFLSAALLSFILGLPVRALERWRVPRLLAVLIILAVIVVLLLLVTVTLLPILINQVSALANTLPRSLNDGFQQFQLLEQHPFFSRIPLDLRAVLGTVVSRLSEQLQALTSRLLELLLGVASGALQTMLTLVISFYLLLRGDEVWDGLYNWLPVRWRSRARSALELSFRNYLLSQMTIAFLIGSSATIVLLLLGLRFWLLLGCGIGLLAIFPFGGSISIVSLAIVQMFSNPWLGFRILVFCWGTDQLIENLIAPRLFGKSIGVHPVWVLMAILIGAQLGGLLGVILAVPTVGCLRILLDDYRVVPN</sequence>
<dbReference type="PANTHER" id="PTHR21716:SF66">
    <property type="entry name" value="TRANSPORT PROTEIN SLL0063-RELATED"/>
    <property type="match status" value="1"/>
</dbReference>
<dbReference type="STRING" id="1140.Synpcc7942_0823"/>
<dbReference type="KEGG" id="syf:Synpcc7942_0823"/>
<name>Q31Q14_SYNE7</name>
<keyword evidence="5 6" id="KW-0472">Membrane</keyword>
<evidence type="ECO:0000256" key="4">
    <source>
        <dbReference type="ARBA" id="ARBA00022989"/>
    </source>
</evidence>
<feature type="transmembrane region" description="Helical" evidence="6">
    <location>
        <begin position="71"/>
        <end position="96"/>
    </location>
</feature>
<keyword evidence="4 6" id="KW-1133">Transmembrane helix</keyword>
<evidence type="ECO:0000256" key="2">
    <source>
        <dbReference type="ARBA" id="ARBA00009773"/>
    </source>
</evidence>
<feature type="transmembrane region" description="Helical" evidence="6">
    <location>
        <begin position="12"/>
        <end position="35"/>
    </location>
</feature>
<dbReference type="GO" id="GO:0055085">
    <property type="term" value="P:transmembrane transport"/>
    <property type="evidence" value="ECO:0007669"/>
    <property type="project" value="TreeGrafter"/>
</dbReference>
<dbReference type="Proteomes" id="UP000889800">
    <property type="component" value="Chromosome"/>
</dbReference>
<dbReference type="HOGENOM" id="CLU_031275_8_1_3"/>
<feature type="transmembrane region" description="Helical" evidence="6">
    <location>
        <begin position="158"/>
        <end position="181"/>
    </location>
</feature>
<evidence type="ECO:0000313" key="8">
    <source>
        <dbReference type="Proteomes" id="UP000889800"/>
    </source>
</evidence>
<evidence type="ECO:0008006" key="9">
    <source>
        <dbReference type="Google" id="ProtNLM"/>
    </source>
</evidence>
<dbReference type="PANTHER" id="PTHR21716">
    <property type="entry name" value="TRANSMEMBRANE PROTEIN"/>
    <property type="match status" value="1"/>
</dbReference>
<accession>Q31Q14</accession>
<evidence type="ECO:0000256" key="6">
    <source>
        <dbReference type="SAM" id="Phobius"/>
    </source>
</evidence>
<dbReference type="Pfam" id="PF01594">
    <property type="entry name" value="AI-2E_transport"/>
    <property type="match status" value="1"/>
</dbReference>
<dbReference type="GO" id="GO:0016020">
    <property type="term" value="C:membrane"/>
    <property type="evidence" value="ECO:0007669"/>
    <property type="project" value="UniProtKB-SubCell"/>
</dbReference>
<evidence type="ECO:0000256" key="1">
    <source>
        <dbReference type="ARBA" id="ARBA00004141"/>
    </source>
</evidence>
<dbReference type="EMBL" id="CP000100">
    <property type="protein sequence ID" value="ABB56855.1"/>
    <property type="molecule type" value="Genomic_DNA"/>
</dbReference>
<gene>
    <name evidence="7" type="ordered locus">Synpcc7942_0823</name>
</gene>
<evidence type="ECO:0000313" key="7">
    <source>
        <dbReference type="EMBL" id="ABB56855.1"/>
    </source>
</evidence>
<proteinExistence type="inferred from homology"/>
<dbReference type="PaxDb" id="1140-Synpcc7942_0823"/>
<evidence type="ECO:0000256" key="3">
    <source>
        <dbReference type="ARBA" id="ARBA00022692"/>
    </source>
</evidence>
<feature type="transmembrane region" description="Helical" evidence="6">
    <location>
        <begin position="41"/>
        <end position="59"/>
    </location>
</feature>
<dbReference type="eggNOG" id="COG0628">
    <property type="taxonomic scope" value="Bacteria"/>
</dbReference>
<reference evidence="8" key="1">
    <citation type="submission" date="2005-08" db="EMBL/GenBank/DDBJ databases">
        <title>Complete sequence of chromosome 1 of Synechococcus elongatus PCC 7942.</title>
        <authorList>
            <consortium name="US DOE Joint Genome Institute"/>
            <person name="Copeland A."/>
            <person name="Lucas S."/>
            <person name="Lapidus A."/>
            <person name="Barry K."/>
            <person name="Detter J.C."/>
            <person name="Glavina T."/>
            <person name="Hammon N."/>
            <person name="Israni S."/>
            <person name="Pitluck S."/>
            <person name="Schmutz J."/>
            <person name="Larimer F."/>
            <person name="Land M."/>
            <person name="Kyrpides N."/>
            <person name="Lykidis A."/>
            <person name="Richardson P."/>
        </authorList>
    </citation>
    <scope>NUCLEOTIDE SEQUENCE [LARGE SCALE GENOMIC DNA]</scope>
    <source>
        <strain evidence="8">ATCC 33912 / PCC 7942 / FACHB-805</strain>
    </source>
</reference>
<feature type="transmembrane region" description="Helical" evidence="6">
    <location>
        <begin position="311"/>
        <end position="340"/>
    </location>
</feature>
<dbReference type="InterPro" id="IPR002549">
    <property type="entry name" value="AI-2E-like"/>
</dbReference>
<feature type="transmembrane region" description="Helical" evidence="6">
    <location>
        <begin position="213"/>
        <end position="235"/>
    </location>
</feature>
<evidence type="ECO:0000256" key="5">
    <source>
        <dbReference type="ARBA" id="ARBA00023136"/>
    </source>
</evidence>
<dbReference type="BioCyc" id="SYNEL:SYNPCC7942_0823-MONOMER"/>
<comment type="similarity">
    <text evidence="2">Belongs to the autoinducer-2 exporter (AI-2E) (TC 2.A.86) family.</text>
</comment>
<keyword evidence="3 6" id="KW-0812">Transmembrane</keyword>
<feature type="transmembrane region" description="Helical" evidence="6">
    <location>
        <begin position="241"/>
        <end position="267"/>
    </location>
</feature>